<feature type="transmembrane region" description="Helical" evidence="5">
    <location>
        <begin position="107"/>
        <end position="131"/>
    </location>
</feature>
<dbReference type="PRINTS" id="PR01988">
    <property type="entry name" value="EXPORTERBACE"/>
</dbReference>
<proteinExistence type="predicted"/>
<dbReference type="PANTHER" id="PTHR23501:SF5">
    <property type="entry name" value="TRANSPORT PROTEIN"/>
    <property type="match status" value="1"/>
</dbReference>
<feature type="transmembrane region" description="Helical" evidence="5">
    <location>
        <begin position="238"/>
        <end position="259"/>
    </location>
</feature>
<feature type="transmembrane region" description="Helical" evidence="5">
    <location>
        <begin position="374"/>
        <end position="393"/>
    </location>
</feature>
<sequence length="537" mass="60842">MSDYNKGLYKSWVPKPVQLLLIIIFTILIMTLNPVNSGNISMMVGDLGIMPDYLMMANFASFIGMATAMPLILRVKMRFRTKEIMVTSLAVSAVLSFVIATTDVAEIMIASALIMGFFKMFMMLEFILPLMFILSPDGKRGRFYAIFYPFSIITGNVAGYYLSKLAYHTTWQYPHLLTAGLCLVLIMITVIFQHNQRFARKLPFSQIDWLSMVFFAGTFLFMAYFLSFGKTLNWFEASAIRVSFWGTLVSFVLLALRQLMLKRSYISFGIFTKSNVQSGLLMLLFTGVFLGASSLQSSFAVGILGYDMVTNSSLNIMMIPGVIVAGVVAVYWFKAERSLKMFIFSGIAAFFLNSVMMYFMMVPELSYESWLLPMVLKGYGLCALFIAVWFYTLDKLEMESMLQAMGLILVFRSFVATAVFSSFLSWLQYQFQWESVQNLAVYMDANLMSAQSALSGYKSIQLNAILAANKKVYGLICIAAIGMMIYVLQHHFGRVRFSRFRWTKARFTGALRRRKDGNVKILRERVEELEDGAGAVL</sequence>
<evidence type="ECO:0000256" key="1">
    <source>
        <dbReference type="ARBA" id="ARBA00004141"/>
    </source>
</evidence>
<feature type="transmembrane region" description="Helical" evidence="5">
    <location>
        <begin position="207"/>
        <end position="226"/>
    </location>
</feature>
<keyword evidence="2 5" id="KW-0812">Transmembrane</keyword>
<evidence type="ECO:0008006" key="8">
    <source>
        <dbReference type="Google" id="ProtNLM"/>
    </source>
</evidence>
<dbReference type="PANTHER" id="PTHR23501">
    <property type="entry name" value="MAJOR FACILITATOR SUPERFAMILY"/>
    <property type="match status" value="1"/>
</dbReference>
<feature type="transmembrane region" description="Helical" evidence="5">
    <location>
        <begin position="405"/>
        <end position="427"/>
    </location>
</feature>
<dbReference type="InterPro" id="IPR036259">
    <property type="entry name" value="MFS_trans_sf"/>
</dbReference>
<feature type="transmembrane region" description="Helical" evidence="5">
    <location>
        <begin position="312"/>
        <end position="333"/>
    </location>
</feature>
<dbReference type="Proteomes" id="UP000242560">
    <property type="component" value="Unassembled WGS sequence"/>
</dbReference>
<accession>A0A1I3JLK9</accession>
<name>A0A1I3JLK9_9FLAO</name>
<dbReference type="SUPFAM" id="SSF103473">
    <property type="entry name" value="MFS general substrate transporter"/>
    <property type="match status" value="1"/>
</dbReference>
<comment type="subcellular location">
    <subcellularLocation>
        <location evidence="1">Membrane</location>
        <topology evidence="1">Multi-pass membrane protein</topology>
    </subcellularLocation>
</comment>
<dbReference type="AlphaFoldDB" id="A0A1I3JLK9"/>
<organism evidence="6 7">
    <name type="scientific">Kaistella treverensis</name>
    <dbReference type="NCBI Taxonomy" id="631455"/>
    <lineage>
        <taxon>Bacteria</taxon>
        <taxon>Pseudomonadati</taxon>
        <taxon>Bacteroidota</taxon>
        <taxon>Flavobacteriia</taxon>
        <taxon>Flavobacteriales</taxon>
        <taxon>Weeksellaceae</taxon>
        <taxon>Chryseobacterium group</taxon>
        <taxon>Kaistella</taxon>
    </lineage>
</organism>
<evidence type="ECO:0000313" key="7">
    <source>
        <dbReference type="Proteomes" id="UP000242560"/>
    </source>
</evidence>
<dbReference type="RefSeq" id="WP_089817935.1">
    <property type="nucleotide sequence ID" value="NZ_FORQ01000001.1"/>
</dbReference>
<dbReference type="InterPro" id="IPR022324">
    <property type="entry name" value="Bacilysin_exporter_BacE_put"/>
</dbReference>
<feature type="transmembrane region" description="Helical" evidence="5">
    <location>
        <begin position="12"/>
        <end position="33"/>
    </location>
</feature>
<feature type="transmembrane region" description="Helical" evidence="5">
    <location>
        <begin position="84"/>
        <end position="101"/>
    </location>
</feature>
<dbReference type="GO" id="GO:0022857">
    <property type="term" value="F:transmembrane transporter activity"/>
    <property type="evidence" value="ECO:0007669"/>
    <property type="project" value="TreeGrafter"/>
</dbReference>
<feature type="transmembrane region" description="Helical" evidence="5">
    <location>
        <begin position="143"/>
        <end position="163"/>
    </location>
</feature>
<feature type="transmembrane region" description="Helical" evidence="5">
    <location>
        <begin position="53"/>
        <end position="72"/>
    </location>
</feature>
<dbReference type="EMBL" id="FORQ01000001">
    <property type="protein sequence ID" value="SFI61133.1"/>
    <property type="molecule type" value="Genomic_DNA"/>
</dbReference>
<feature type="transmembrane region" description="Helical" evidence="5">
    <location>
        <begin position="280"/>
        <end position="306"/>
    </location>
</feature>
<feature type="transmembrane region" description="Helical" evidence="5">
    <location>
        <begin position="342"/>
        <end position="362"/>
    </location>
</feature>
<dbReference type="Gene3D" id="1.20.1250.20">
    <property type="entry name" value="MFS general substrate transporter like domains"/>
    <property type="match status" value="1"/>
</dbReference>
<feature type="transmembrane region" description="Helical" evidence="5">
    <location>
        <begin position="175"/>
        <end position="195"/>
    </location>
</feature>
<evidence type="ECO:0000256" key="5">
    <source>
        <dbReference type="SAM" id="Phobius"/>
    </source>
</evidence>
<evidence type="ECO:0000256" key="2">
    <source>
        <dbReference type="ARBA" id="ARBA00022692"/>
    </source>
</evidence>
<keyword evidence="4 5" id="KW-0472">Membrane</keyword>
<evidence type="ECO:0000256" key="3">
    <source>
        <dbReference type="ARBA" id="ARBA00022989"/>
    </source>
</evidence>
<keyword evidence="7" id="KW-1185">Reference proteome</keyword>
<dbReference type="GO" id="GO:0005886">
    <property type="term" value="C:plasma membrane"/>
    <property type="evidence" value="ECO:0007669"/>
    <property type="project" value="TreeGrafter"/>
</dbReference>
<evidence type="ECO:0000256" key="4">
    <source>
        <dbReference type="ARBA" id="ARBA00023136"/>
    </source>
</evidence>
<keyword evidence="3 5" id="KW-1133">Transmembrane helix</keyword>
<evidence type="ECO:0000313" key="6">
    <source>
        <dbReference type="EMBL" id="SFI61133.1"/>
    </source>
</evidence>
<protein>
    <recommendedName>
        <fullName evidence="8">MFS transporter</fullName>
    </recommendedName>
</protein>
<reference evidence="7" key="1">
    <citation type="submission" date="2016-10" db="EMBL/GenBank/DDBJ databases">
        <authorList>
            <person name="Varghese N."/>
            <person name="Submissions S."/>
        </authorList>
    </citation>
    <scope>NUCLEOTIDE SEQUENCE [LARGE SCALE GENOMIC DNA]</scope>
    <source>
        <strain evidence="7">DSM 22251</strain>
    </source>
</reference>
<feature type="transmembrane region" description="Helical" evidence="5">
    <location>
        <begin position="472"/>
        <end position="492"/>
    </location>
</feature>
<gene>
    <name evidence="6" type="ORF">SAMN05421638_0253</name>
</gene>